<gene>
    <name evidence="2" type="ORF">B4109_0627</name>
    <name evidence="3" type="ORF">B4114_0504</name>
    <name evidence="4" type="ORF">D9548_03075</name>
    <name evidence="1" type="ORF">GS8_1787</name>
</gene>
<evidence type="ECO:0000313" key="8">
    <source>
        <dbReference type="Proteomes" id="UP000773850"/>
    </source>
</evidence>
<dbReference type="GeneID" id="89613019"/>
<dbReference type="EMBL" id="LQYV01000056">
    <property type="protein sequence ID" value="KYD27257.1"/>
    <property type="molecule type" value="Genomic_DNA"/>
</dbReference>
<dbReference type="AlphaFoldDB" id="A0A087LCB4"/>
<dbReference type="EMBL" id="LUCS01000027">
    <property type="protein sequence ID" value="KAF6511115.1"/>
    <property type="molecule type" value="Genomic_DNA"/>
</dbReference>
<reference evidence="4 7" key="3">
    <citation type="submission" date="2018-10" db="EMBL/GenBank/DDBJ databases">
        <title>Geobacillus stearothermophilus in processing lines of powdered infant formula.</title>
        <authorList>
            <person name="Rhee M.S."/>
            <person name="Choi I.-G."/>
            <person name="Cho T.J."/>
            <person name="Park B."/>
        </authorList>
    </citation>
    <scope>NUCLEOTIDE SEQUENCE [LARGE SCALE GENOMIC DNA]</scope>
    <source>
        <strain evidence="4 7">FHS-PPGT130</strain>
    </source>
</reference>
<organism evidence="2 5">
    <name type="scientific">Geobacillus stearothermophilus</name>
    <name type="common">Bacillus stearothermophilus</name>
    <dbReference type="NCBI Taxonomy" id="1422"/>
    <lineage>
        <taxon>Bacteria</taxon>
        <taxon>Bacillati</taxon>
        <taxon>Bacillota</taxon>
        <taxon>Bacilli</taxon>
        <taxon>Bacillales</taxon>
        <taxon>Anoxybacillaceae</taxon>
        <taxon>Geobacillus</taxon>
    </lineage>
</organism>
<dbReference type="Proteomes" id="UP000075424">
    <property type="component" value="Unassembled WGS sequence"/>
</dbReference>
<dbReference type="Proteomes" id="UP000075517">
    <property type="component" value="Unassembled WGS sequence"/>
</dbReference>
<comment type="caution">
    <text evidence="2">The sequence shown here is derived from an EMBL/GenBank/DDBJ whole genome shotgun (WGS) entry which is preliminary data.</text>
</comment>
<proteinExistence type="predicted"/>
<accession>A0A087LCB4</accession>
<dbReference type="Proteomes" id="UP000773850">
    <property type="component" value="Unassembled WGS sequence"/>
</dbReference>
<evidence type="ECO:0000313" key="2">
    <source>
        <dbReference type="EMBL" id="KYD27257.1"/>
    </source>
</evidence>
<sequence>MERNEAGRQDALYEGRDEYYMDIDRMINEGMAGGVVHGRGDEVNIEEARDLVKEEPPYDAGE</sequence>
<reference evidence="5 6" key="1">
    <citation type="submission" date="2016-01" db="EMBL/GenBank/DDBJ databases">
        <title>Draft Genome Sequences of Seven Thermophilic Sporeformers Isolated from Foods.</title>
        <authorList>
            <person name="Berendsen E.M."/>
            <person name="Wells-Bennik M.H."/>
            <person name="Krawcyk A.O."/>
            <person name="De Jong A."/>
            <person name="Holsappel S."/>
            <person name="Eijlander R.T."/>
            <person name="Kuipers O.P."/>
        </authorList>
    </citation>
    <scope>NUCLEOTIDE SEQUENCE [LARGE SCALE GENOMIC DNA]</scope>
    <source>
        <strain evidence="2 5">B4109</strain>
        <strain evidence="3 6">B4114</strain>
    </source>
</reference>
<name>A0A087LCB4_GEOSE</name>
<reference evidence="1 8" key="2">
    <citation type="submission" date="2016-03" db="EMBL/GenBank/DDBJ databases">
        <title>Spore heat resistance.</title>
        <authorList>
            <person name="Boekhorst J."/>
            <person name="Berendsen E.M."/>
            <person name="Wells-Bennik M.H."/>
            <person name="Kuipers O.P."/>
        </authorList>
    </citation>
    <scope>NUCLEOTIDE SEQUENCE [LARGE SCALE GENOMIC DNA]</scope>
    <source>
        <strain evidence="1 8">GS8</strain>
    </source>
</reference>
<evidence type="ECO:0000313" key="6">
    <source>
        <dbReference type="Proteomes" id="UP000075517"/>
    </source>
</evidence>
<evidence type="ECO:0000313" key="1">
    <source>
        <dbReference type="EMBL" id="KAF6511115.1"/>
    </source>
</evidence>
<evidence type="ECO:0000313" key="3">
    <source>
        <dbReference type="EMBL" id="KYD35206.1"/>
    </source>
</evidence>
<dbReference type="OrthoDB" id="2454402at2"/>
<dbReference type="PATRIC" id="fig|1422.12.peg.2748"/>
<dbReference type="EMBL" id="RCTJ01000005">
    <property type="protein sequence ID" value="RLQ14864.1"/>
    <property type="molecule type" value="Genomic_DNA"/>
</dbReference>
<evidence type="ECO:0000313" key="4">
    <source>
        <dbReference type="EMBL" id="RLQ14864.1"/>
    </source>
</evidence>
<dbReference type="RefSeq" id="WP_033011064.1">
    <property type="nucleotide sequence ID" value="NZ_CBCSGJ010000006.1"/>
</dbReference>
<protein>
    <submittedName>
        <fullName evidence="2">Uncharacterized protein</fullName>
    </submittedName>
</protein>
<dbReference type="EMBL" id="LQYY01000011">
    <property type="protein sequence ID" value="KYD35206.1"/>
    <property type="molecule type" value="Genomic_DNA"/>
</dbReference>
<dbReference type="Proteomes" id="UP000266922">
    <property type="component" value="Unassembled WGS sequence"/>
</dbReference>
<accession>A0A161YXD9</accession>
<keyword evidence="8" id="KW-1185">Reference proteome</keyword>
<evidence type="ECO:0000313" key="5">
    <source>
        <dbReference type="Proteomes" id="UP000075424"/>
    </source>
</evidence>
<evidence type="ECO:0000313" key="7">
    <source>
        <dbReference type="Proteomes" id="UP000266922"/>
    </source>
</evidence>